<accession>A0A0M4F8G6</accession>
<dbReference type="OMA" id="DIPFIAC"/>
<evidence type="ECO:0000313" key="3">
    <source>
        <dbReference type="Proteomes" id="UP000494163"/>
    </source>
</evidence>
<organism evidence="2 3">
    <name type="scientific">Drosophila busckii</name>
    <name type="common">Fruit fly</name>
    <dbReference type="NCBI Taxonomy" id="30019"/>
    <lineage>
        <taxon>Eukaryota</taxon>
        <taxon>Metazoa</taxon>
        <taxon>Ecdysozoa</taxon>
        <taxon>Arthropoda</taxon>
        <taxon>Hexapoda</taxon>
        <taxon>Insecta</taxon>
        <taxon>Pterygota</taxon>
        <taxon>Neoptera</taxon>
        <taxon>Endopterygota</taxon>
        <taxon>Diptera</taxon>
        <taxon>Brachycera</taxon>
        <taxon>Muscomorpha</taxon>
        <taxon>Ephydroidea</taxon>
        <taxon>Drosophilidae</taxon>
        <taxon>Drosophila</taxon>
    </lineage>
</organism>
<evidence type="ECO:0000313" key="2">
    <source>
        <dbReference type="EMBL" id="ALC48662.1"/>
    </source>
</evidence>
<protein>
    <submittedName>
        <fullName evidence="2">CG17982</fullName>
    </submittedName>
</protein>
<dbReference type="AlphaFoldDB" id="A0A0M4F8G6"/>
<evidence type="ECO:0000256" key="1">
    <source>
        <dbReference type="SAM" id="MobiDB-lite"/>
    </source>
</evidence>
<sequence length="314" mass="35060">KENTRTHSLEQAIQQKFGLQNDTAASKLQSTTIGAKLIIPQLRIPQLNSTAEVEHQRLANERNAVLLKAIHKRREQRDSQTECEIEEKPAPLLNGFTIPKLRTATGVPLEEPKLDIPLLNQLRSQNNLLGGIAKLEQKVHTLSIASTDDGGDRNTEHHPVPTPATGKSLIDLTSTIIAVKKGEPPREAASKMRKRAADTEEKFDIPFIGCEDQRNRLSTGLLSKWQQDSICLPAIATIPEKSSVIGNMLDTIVGYPQPRQPCLTYAASAQELLNLKLYKHQDYGNNIKRFKFDTKSPDELVKDSLQKSWRLTLT</sequence>
<dbReference type="Proteomes" id="UP000494163">
    <property type="component" value="Chromosome X"/>
</dbReference>
<name>A0A0M4F8G6_DROBS</name>
<dbReference type="OrthoDB" id="7883576at2759"/>
<feature type="compositionally biased region" description="Basic and acidic residues" evidence="1">
    <location>
        <begin position="150"/>
        <end position="159"/>
    </location>
</feature>
<dbReference type="EMBL" id="CP012528">
    <property type="protein sequence ID" value="ALC48662.1"/>
    <property type="molecule type" value="Genomic_DNA"/>
</dbReference>
<reference evidence="2 3" key="1">
    <citation type="submission" date="2015-08" db="EMBL/GenBank/DDBJ databases">
        <title>Ancestral chromatin configuration constrains chromatin evolution on differentiating sex chromosomes in Drosophila.</title>
        <authorList>
            <person name="Zhou Q."/>
            <person name="Bachtrog D."/>
        </authorList>
    </citation>
    <scope>NUCLEOTIDE SEQUENCE [LARGE SCALE GENOMIC DNA]</scope>
    <source>
        <tissue evidence="2">Whole larvae</tissue>
    </source>
</reference>
<feature type="non-terminal residue" evidence="2">
    <location>
        <position position="1"/>
    </location>
</feature>
<proteinExistence type="predicted"/>
<gene>
    <name evidence="2" type="ORF">Dbus_chrXg518</name>
</gene>
<feature type="region of interest" description="Disordered" evidence="1">
    <location>
        <begin position="145"/>
        <end position="166"/>
    </location>
</feature>
<keyword evidence="3" id="KW-1185">Reference proteome</keyword>